<name>A0ABR6NFM5_9SPHN</name>
<protein>
    <recommendedName>
        <fullName evidence="3">HNH endonuclease</fullName>
    </recommendedName>
</protein>
<evidence type="ECO:0000313" key="2">
    <source>
        <dbReference type="Proteomes" id="UP001138540"/>
    </source>
</evidence>
<evidence type="ECO:0000313" key="1">
    <source>
        <dbReference type="EMBL" id="MBB5986083.1"/>
    </source>
</evidence>
<keyword evidence="2" id="KW-1185">Reference proteome</keyword>
<comment type="caution">
    <text evidence="1">The sequence shown here is derived from an EMBL/GenBank/DDBJ whole genome shotgun (WGS) entry which is preliminary data.</text>
</comment>
<evidence type="ECO:0008006" key="3">
    <source>
        <dbReference type="Google" id="ProtNLM"/>
    </source>
</evidence>
<sequence>MLGRRIEWHHPVPKVKGGRLTRPVHPICHRAIHANFSNGELQRTGDDVAALQAAPAMASFLRWIADKPCDFHAPTRRRRV</sequence>
<accession>A0ABR6NFM5</accession>
<proteinExistence type="predicted"/>
<reference evidence="1 2" key="1">
    <citation type="submission" date="2020-08" db="EMBL/GenBank/DDBJ databases">
        <title>Exploring microbial biodiversity for novel pathways involved in the catabolism of aromatic compounds derived from lignin.</title>
        <authorList>
            <person name="Elkins J."/>
        </authorList>
    </citation>
    <scope>NUCLEOTIDE SEQUENCE [LARGE SCALE GENOMIC DNA]</scope>
    <source>
        <strain evidence="1 2">B1D3A</strain>
    </source>
</reference>
<dbReference type="Proteomes" id="UP001138540">
    <property type="component" value="Unassembled WGS sequence"/>
</dbReference>
<organism evidence="1 2">
    <name type="scientific">Sphingobium lignivorans</name>
    <dbReference type="NCBI Taxonomy" id="2735886"/>
    <lineage>
        <taxon>Bacteria</taxon>
        <taxon>Pseudomonadati</taxon>
        <taxon>Pseudomonadota</taxon>
        <taxon>Alphaproteobacteria</taxon>
        <taxon>Sphingomonadales</taxon>
        <taxon>Sphingomonadaceae</taxon>
        <taxon>Sphingobium</taxon>
    </lineage>
</organism>
<dbReference type="EMBL" id="JACHKA010000001">
    <property type="protein sequence ID" value="MBB5986083.1"/>
    <property type="molecule type" value="Genomic_DNA"/>
</dbReference>
<gene>
    <name evidence="1" type="ORF">HNP60_002057</name>
</gene>